<organism evidence="6 7">
    <name type="scientific">Chaetomium globosum (strain ATCC 6205 / CBS 148.51 / DSM 1962 / NBRC 6347 / NRRL 1970)</name>
    <name type="common">Soil fungus</name>
    <dbReference type="NCBI Taxonomy" id="306901"/>
    <lineage>
        <taxon>Eukaryota</taxon>
        <taxon>Fungi</taxon>
        <taxon>Dikarya</taxon>
        <taxon>Ascomycota</taxon>
        <taxon>Pezizomycotina</taxon>
        <taxon>Sordariomycetes</taxon>
        <taxon>Sordariomycetidae</taxon>
        <taxon>Sordariales</taxon>
        <taxon>Chaetomiaceae</taxon>
        <taxon>Chaetomium</taxon>
    </lineage>
</organism>
<feature type="compositionally biased region" description="Low complexity" evidence="5">
    <location>
        <begin position="1041"/>
        <end position="1106"/>
    </location>
</feature>
<gene>
    <name evidence="6" type="ORF">CHGG_08089</name>
</gene>
<evidence type="ECO:0000313" key="6">
    <source>
        <dbReference type="EMBL" id="EAQ86836.1"/>
    </source>
</evidence>
<dbReference type="InParanoid" id="Q2GVB5"/>
<dbReference type="Proteomes" id="UP000001056">
    <property type="component" value="Unassembled WGS sequence"/>
</dbReference>
<proteinExistence type="inferred from homology"/>
<feature type="compositionally biased region" description="Gly residues" evidence="5">
    <location>
        <begin position="1221"/>
        <end position="1233"/>
    </location>
</feature>
<name>Q2GVB5_CHAGB</name>
<feature type="compositionally biased region" description="Low complexity" evidence="5">
    <location>
        <begin position="966"/>
        <end position="985"/>
    </location>
</feature>
<dbReference type="HOGENOM" id="CLU_005610_0_1_1"/>
<dbReference type="GeneID" id="4394594"/>
<dbReference type="AlphaFoldDB" id="Q2GVB5"/>
<dbReference type="Pfam" id="PF13855">
    <property type="entry name" value="LRR_8"/>
    <property type="match status" value="1"/>
</dbReference>
<sequence length="1242" mass="132907">MDFPRGLPDNPAQARRAIAAAALANPTPPPPVPSLRDVPSSSNLSAGQPISPNQVLAVAREAMRTAHENEAKAAEASGVSNTLKPGLTIDLSRKKIQMLPEEIVDVLTERFQLCDLKSLEILDLGRNMLQVLPPEIVKLSSLKVLSIPKNKITHLPLCLADMPSLSVVKLEGNPLKYPPPEILQVQGTGGQGDGPGRETEMTEVAATAVIKKFLKQEASGRADSPGNSGSEGTETPRPTIKRVFSGRFPIKVNGSDITDLRSPALPRPPPIPTRSHYRGLSQQNTAQRRPGVMPLTIGNPNERVRSNSETIIQTSSRDRSESRSRRMGMVSKRSELSTLEEIEVNNRFSHYRGLSHGSAMQSNGASMQVKSPNMGSPAESALQRPVYIRRLSILPERKRDSKAFDPVLEAAKGILYSIFQIHPMIQALLVGLTNDGTSRRSNLEIVFYNTNAHVEQLELEIQQHDQADDKFGQKENENVQRACLTLINAYTHVCSLLMSNVDLFLDNGDPRYIRTLLTQLYNSIMELRVTCTQLAAEGTHRSVPSFSRPDLGETIRPHSRENSVTPTADRILNRSRNGTFVYNPSNLRVATDVSIPYINGTGRSAMVGAATPRSGESFASTSTTGTRNLSADFTEEDRLFERIFLSLHKTTELVMQVLPTMNTQFMSSMRTTTTQRSPDHLIQCWKALVAKCNTSIQQTEVLKARLSSIKLKEPGIRTQPSFWRLCNSFIDSWYVLIKKIMQLQNDVQLPLDTKARLRPIQKSMKDTCDLMMSSPWSYFLRHPGSEPITSPYIAAQTATAPVQMPMTPQSAALGPAVQATVPSTPQSASFSLAFSGVFERDRSDTMLSLMGGSGGGGSGGGGGGGGGGSFGGGFNGVSSRSGTMNSSSTASLTASSLNSMSSLGSHDGIVTPSSALSPSGPLGPLPFRLNGGGNMKKNREVNTTIAMPSAAAPIRLTPASISRGQPSAPSVTNTTATASSPTFTSNLQASGSSKPASLFSSLLSGSTSSKPKPKPRPFNPSSAPSIASSSVSVSVSTSTAARVHSPPASSSSRAATIASTSTTTPSTTSRNTTSTTTTTATHPPTSSQLTSTTTTTAATTLPTHPNLHPPNHPAIPIQPQPTHPQPSEITQARHAILASIGNQLDRELGTRAAQLHANNAAIERQEREVARATAGLARENERLGRLAETHARRVKEIGNVQNWAEMLEREFVILEETLRLVGGGGGGGEGGGSDGEESGSGE</sequence>
<dbReference type="Gene3D" id="3.80.10.10">
    <property type="entry name" value="Ribonuclease Inhibitor"/>
    <property type="match status" value="1"/>
</dbReference>
<dbReference type="EMBL" id="CH408033">
    <property type="protein sequence ID" value="EAQ86836.1"/>
    <property type="molecule type" value="Genomic_DNA"/>
</dbReference>
<dbReference type="InterPro" id="IPR009395">
    <property type="entry name" value="BLOC1S1"/>
</dbReference>
<feature type="region of interest" description="Disordered" evidence="5">
    <location>
        <begin position="355"/>
        <end position="380"/>
    </location>
</feature>
<dbReference type="Pfam" id="PF10428">
    <property type="entry name" value="SOG2"/>
    <property type="match status" value="2"/>
</dbReference>
<dbReference type="Pfam" id="PF06320">
    <property type="entry name" value="GCN5L1"/>
    <property type="match status" value="1"/>
</dbReference>
<dbReference type="RefSeq" id="XP_001225745.1">
    <property type="nucleotide sequence ID" value="XM_001225744.1"/>
</dbReference>
<keyword evidence="7" id="KW-1185">Reference proteome</keyword>
<feature type="compositionally biased region" description="Basic and acidic residues" evidence="5">
    <location>
        <begin position="550"/>
        <end position="561"/>
    </location>
</feature>
<evidence type="ECO:0000256" key="1">
    <source>
        <dbReference type="ARBA" id="ARBA00007133"/>
    </source>
</evidence>
<dbReference type="InterPro" id="IPR001611">
    <property type="entry name" value="Leu-rich_rpt"/>
</dbReference>
<dbReference type="VEuPathDB" id="FungiDB:CHGG_08089"/>
<feature type="region of interest" description="Disordered" evidence="5">
    <location>
        <begin position="179"/>
        <end position="200"/>
    </location>
</feature>
<feature type="region of interest" description="Disordered" evidence="5">
    <location>
        <begin position="909"/>
        <end position="937"/>
    </location>
</feature>
<dbReference type="GO" id="GO:0016197">
    <property type="term" value="P:endosomal transport"/>
    <property type="evidence" value="ECO:0007669"/>
    <property type="project" value="TreeGrafter"/>
</dbReference>
<feature type="region of interest" description="Disordered" evidence="5">
    <location>
        <begin position="1041"/>
        <end position="1128"/>
    </location>
</feature>
<keyword evidence="4" id="KW-0677">Repeat</keyword>
<feature type="compositionally biased region" description="Polar residues" evidence="5">
    <location>
        <begin position="39"/>
        <end position="50"/>
    </location>
</feature>
<feature type="compositionally biased region" description="Polar residues" evidence="5">
    <location>
        <begin position="358"/>
        <end position="374"/>
    </location>
</feature>
<feature type="region of interest" description="Disordered" evidence="5">
    <location>
        <begin position="216"/>
        <end position="332"/>
    </location>
</feature>
<dbReference type="InterPro" id="IPR003591">
    <property type="entry name" value="Leu-rich_rpt_typical-subtyp"/>
</dbReference>
<evidence type="ECO:0000256" key="2">
    <source>
        <dbReference type="ARBA" id="ARBA00019577"/>
    </source>
</evidence>
<dbReference type="InterPro" id="IPR019487">
    <property type="entry name" value="RAM_signalling_pathway_SOG2"/>
</dbReference>
<feature type="compositionally biased region" description="Pro residues" evidence="5">
    <location>
        <begin position="1107"/>
        <end position="1124"/>
    </location>
</feature>
<feature type="region of interest" description="Disordered" evidence="5">
    <location>
        <begin position="848"/>
        <end position="874"/>
    </location>
</feature>
<dbReference type="SUPFAM" id="SSF52058">
    <property type="entry name" value="L domain-like"/>
    <property type="match status" value="1"/>
</dbReference>
<feature type="region of interest" description="Disordered" evidence="5">
    <location>
        <begin position="960"/>
        <end position="1027"/>
    </location>
</feature>
<evidence type="ECO:0000313" key="7">
    <source>
        <dbReference type="Proteomes" id="UP000001056"/>
    </source>
</evidence>
<feature type="compositionally biased region" description="Low complexity" evidence="5">
    <location>
        <begin position="912"/>
        <end position="926"/>
    </location>
</feature>
<dbReference type="InterPro" id="IPR032675">
    <property type="entry name" value="LRR_dom_sf"/>
</dbReference>
<feature type="region of interest" description="Disordered" evidence="5">
    <location>
        <begin position="23"/>
        <end position="50"/>
    </location>
</feature>
<dbReference type="SMART" id="SM00369">
    <property type="entry name" value="LRR_TYP"/>
    <property type="match status" value="2"/>
</dbReference>
<dbReference type="PANTHER" id="PTHR13073">
    <property type="entry name" value="BLOC-1 COMPLEX SUBUNIT 1"/>
    <property type="match status" value="1"/>
</dbReference>
<evidence type="ECO:0000256" key="3">
    <source>
        <dbReference type="ARBA" id="ARBA00022614"/>
    </source>
</evidence>
<comment type="similarity">
    <text evidence="1">Belongs to the BLOC1S1 family.</text>
</comment>
<feature type="region of interest" description="Disordered" evidence="5">
    <location>
        <begin position="542"/>
        <end position="564"/>
    </location>
</feature>
<accession>Q2GVB5</accession>
<feature type="compositionally biased region" description="Gly residues" evidence="5">
    <location>
        <begin position="851"/>
        <end position="874"/>
    </location>
</feature>
<dbReference type="eggNOG" id="KOG0619">
    <property type="taxonomic scope" value="Eukaryota"/>
</dbReference>
<dbReference type="GO" id="GO:0031083">
    <property type="term" value="C:BLOC-1 complex"/>
    <property type="evidence" value="ECO:0007669"/>
    <property type="project" value="InterPro"/>
</dbReference>
<evidence type="ECO:0000256" key="5">
    <source>
        <dbReference type="SAM" id="MobiDB-lite"/>
    </source>
</evidence>
<keyword evidence="3" id="KW-0433">Leucine-rich repeat</keyword>
<protein>
    <recommendedName>
        <fullName evidence="2">Biogenesis of lysosome-related organelles complex 1 subunit 1</fullName>
    </recommendedName>
</protein>
<feature type="region of interest" description="Disordered" evidence="5">
    <location>
        <begin position="1221"/>
        <end position="1242"/>
    </location>
</feature>
<feature type="compositionally biased region" description="Low complexity" evidence="5">
    <location>
        <begin position="995"/>
        <end position="1010"/>
    </location>
</feature>
<dbReference type="PANTHER" id="PTHR13073:SF0">
    <property type="entry name" value="BIOGENESIS OF LYSOSOME-RELATED ORGANELLES COMPLEX 1 SUBUNIT 1"/>
    <property type="match status" value="1"/>
</dbReference>
<dbReference type="OrthoDB" id="1394818at2759"/>
<evidence type="ECO:0000256" key="4">
    <source>
        <dbReference type="ARBA" id="ARBA00022737"/>
    </source>
</evidence>
<dbReference type="STRING" id="306901.Q2GVB5"/>
<reference evidence="7" key="1">
    <citation type="journal article" date="2015" name="Genome Announc.">
        <title>Draft genome sequence of the cellulolytic fungus Chaetomium globosum.</title>
        <authorList>
            <person name="Cuomo C.A."/>
            <person name="Untereiner W.A."/>
            <person name="Ma L.-J."/>
            <person name="Grabherr M."/>
            <person name="Birren B.W."/>
        </authorList>
    </citation>
    <scope>NUCLEOTIDE SEQUENCE [LARGE SCALE GENOMIC DNA]</scope>
    <source>
        <strain evidence="7">ATCC 6205 / CBS 148.51 / DSM 1962 / NBRC 6347 / NRRL 1970</strain>
    </source>
</reference>